<feature type="region of interest" description="Disordered" evidence="9">
    <location>
        <begin position="29"/>
        <end position="56"/>
    </location>
</feature>
<keyword evidence="6" id="KW-0804">Transcription</keyword>
<dbReference type="PROSITE" id="PS50157">
    <property type="entry name" value="ZINC_FINGER_C2H2_2"/>
    <property type="match status" value="1"/>
</dbReference>
<dbReference type="Proteomes" id="UP000294847">
    <property type="component" value="Chromosome 2"/>
</dbReference>
<feature type="compositionally biased region" description="Polar residues" evidence="9">
    <location>
        <begin position="577"/>
        <end position="595"/>
    </location>
</feature>
<feature type="compositionally biased region" description="Polar residues" evidence="9">
    <location>
        <begin position="500"/>
        <end position="516"/>
    </location>
</feature>
<feature type="region of interest" description="Disordered" evidence="9">
    <location>
        <begin position="566"/>
        <end position="597"/>
    </location>
</feature>
<dbReference type="AlphaFoldDB" id="A0A4V1C570"/>
<keyword evidence="5" id="KW-0805">Transcription regulation</keyword>
<dbReference type="EMBL" id="CP034205">
    <property type="protein sequence ID" value="QBZ55355.1"/>
    <property type="molecule type" value="Genomic_DNA"/>
</dbReference>
<evidence type="ECO:0000256" key="7">
    <source>
        <dbReference type="ARBA" id="ARBA00023242"/>
    </source>
</evidence>
<dbReference type="PROSITE" id="PS00028">
    <property type="entry name" value="ZINC_FINGER_C2H2_1"/>
    <property type="match status" value="1"/>
</dbReference>
<evidence type="ECO:0000313" key="12">
    <source>
        <dbReference type="Proteomes" id="UP000294847"/>
    </source>
</evidence>
<feature type="domain" description="C2H2-type" evidence="10">
    <location>
        <begin position="395"/>
        <end position="424"/>
    </location>
</feature>
<gene>
    <name evidence="11" type="ORF">PoMZ_00252</name>
</gene>
<dbReference type="InterPro" id="IPR013087">
    <property type="entry name" value="Znf_C2H2_type"/>
</dbReference>
<evidence type="ECO:0000256" key="6">
    <source>
        <dbReference type="ARBA" id="ARBA00023163"/>
    </source>
</evidence>
<proteinExistence type="predicted"/>
<name>A0A4V1C570_PYROR</name>
<dbReference type="PANTHER" id="PTHR46179:SF13">
    <property type="entry name" value="C2H2-TYPE DOMAIN-CONTAINING PROTEIN"/>
    <property type="match status" value="1"/>
</dbReference>
<dbReference type="Gene3D" id="3.30.160.60">
    <property type="entry name" value="Classic Zinc Finger"/>
    <property type="match status" value="1"/>
</dbReference>
<sequence>MSNPRRTPMTRPDSVLPLKTTLAVLTKGSTFSPISPATPKSSSSFTPPSLPTRSHTDLDDVVDAHRRRVALTLGDIEKTLAGMSLDSPSANKAFCDNSYPLPRGLLDPTLIGKEMDVERRVLRPRPVRRPGQSHHHESDSGLGSSILSTKQKSTPNADSTPAKTGVKGSAVTRSAASSTSKNLPSLSARATNRVFEHTLKPLLADSSFKEFHPVLLECPRKIQSKQIVCLRDVEKTLLLTAQGVTKVPKLYLDFCLSTVQCIRATVVYLSETEQRRPKDVPYSSGYFIDLVDQIKQYAQQLADQKKAGASDPNIKEEVKLHGGIAVNGRPAELVRISGGKAISLATGEPVELDEETTSPIRFKRSASQQLADDDEIMRSMARRKKNAPPEEYAPKMCREPGCGKEFKRPCDLTKHEKTHSRPWKCPVPTCKYHEYGWPTEKEMDRHHNDKHSAAPPMYECLYKPCPYKSKRESNCKQHMEKAHGWTYVRTKANGGKKIDSNPSGSVTHATPQLTNMPTPPSDNGAFAGLATPPMEYTMPAYNNNIEFPTYVAQDQFQIQFPQELSLDYSPSAPSDHATPSSHSNVSGGSPFQSPYQDPGSDFTVYDDIYNANAQVQMQNPFSEKDAAQFLAFVTNAEFQTTKAAPVHFSPTGQGNTMLFTPSTLADYDESFDDFQNNAQMGADFCLFPANGVKQNSPAPLFGEIPSVAAGYSQPTSQELLPNDWRMNQYQGLGFSQN</sequence>
<keyword evidence="3 8" id="KW-0863">Zinc-finger</keyword>
<evidence type="ECO:0000259" key="10">
    <source>
        <dbReference type="PROSITE" id="PS50157"/>
    </source>
</evidence>
<evidence type="ECO:0000256" key="1">
    <source>
        <dbReference type="ARBA" id="ARBA00004123"/>
    </source>
</evidence>
<accession>A0A4V1C570</accession>
<keyword evidence="2" id="KW-0479">Metal-binding</keyword>
<reference evidence="11 12" key="1">
    <citation type="journal article" date="2019" name="Mol. Biol. Evol.">
        <title>Blast fungal genomes show frequent chromosomal changes, gene gains and losses, and effector gene turnover.</title>
        <authorList>
            <person name="Gomez Luciano L.B."/>
            <person name="Jason Tsai I."/>
            <person name="Chuma I."/>
            <person name="Tosa Y."/>
            <person name="Chen Y.H."/>
            <person name="Li J.Y."/>
            <person name="Li M.Y."/>
            <person name="Jade Lu M.Y."/>
            <person name="Nakayashiki H."/>
            <person name="Li W.H."/>
        </authorList>
    </citation>
    <scope>NUCLEOTIDE SEQUENCE [LARGE SCALE GENOMIC DNA]</scope>
    <source>
        <strain evidence="11">MZ5-1-6</strain>
    </source>
</reference>
<feature type="region of interest" description="Disordered" evidence="9">
    <location>
        <begin position="493"/>
        <end position="520"/>
    </location>
</feature>
<dbReference type="GO" id="GO:0008270">
    <property type="term" value="F:zinc ion binding"/>
    <property type="evidence" value="ECO:0007669"/>
    <property type="project" value="UniProtKB-KW"/>
</dbReference>
<protein>
    <recommendedName>
        <fullName evidence="10">C2H2-type domain-containing protein</fullName>
    </recommendedName>
</protein>
<comment type="subcellular location">
    <subcellularLocation>
        <location evidence="1">Nucleus</location>
    </subcellularLocation>
</comment>
<evidence type="ECO:0000256" key="4">
    <source>
        <dbReference type="ARBA" id="ARBA00022833"/>
    </source>
</evidence>
<evidence type="ECO:0000256" key="3">
    <source>
        <dbReference type="ARBA" id="ARBA00022771"/>
    </source>
</evidence>
<dbReference type="PANTHER" id="PTHR46179">
    <property type="entry name" value="ZINC FINGER PROTEIN"/>
    <property type="match status" value="1"/>
</dbReference>
<dbReference type="GO" id="GO:0005634">
    <property type="term" value="C:nucleus"/>
    <property type="evidence" value="ECO:0007669"/>
    <property type="project" value="UniProtKB-SubCell"/>
</dbReference>
<feature type="compositionally biased region" description="Polar residues" evidence="9">
    <location>
        <begin position="141"/>
        <end position="162"/>
    </location>
</feature>
<evidence type="ECO:0000256" key="8">
    <source>
        <dbReference type="PROSITE-ProRule" id="PRU00042"/>
    </source>
</evidence>
<keyword evidence="4" id="KW-0862">Zinc</keyword>
<feature type="region of interest" description="Disordered" evidence="9">
    <location>
        <begin position="123"/>
        <end position="186"/>
    </location>
</feature>
<dbReference type="GO" id="GO:0006357">
    <property type="term" value="P:regulation of transcription by RNA polymerase II"/>
    <property type="evidence" value="ECO:0007669"/>
    <property type="project" value="TreeGrafter"/>
</dbReference>
<dbReference type="SMART" id="SM00355">
    <property type="entry name" value="ZnF_C2H2"/>
    <property type="match status" value="3"/>
</dbReference>
<dbReference type="InterPro" id="IPR051061">
    <property type="entry name" value="Zinc_finger_trans_reg"/>
</dbReference>
<evidence type="ECO:0000256" key="5">
    <source>
        <dbReference type="ARBA" id="ARBA00023015"/>
    </source>
</evidence>
<feature type="compositionally biased region" description="Low complexity" evidence="9">
    <location>
        <begin position="32"/>
        <end position="53"/>
    </location>
</feature>
<evidence type="ECO:0000256" key="2">
    <source>
        <dbReference type="ARBA" id="ARBA00022723"/>
    </source>
</evidence>
<organism evidence="11 12">
    <name type="scientific">Pyricularia oryzae</name>
    <name type="common">Rice blast fungus</name>
    <name type="synonym">Magnaporthe oryzae</name>
    <dbReference type="NCBI Taxonomy" id="318829"/>
    <lineage>
        <taxon>Eukaryota</taxon>
        <taxon>Fungi</taxon>
        <taxon>Dikarya</taxon>
        <taxon>Ascomycota</taxon>
        <taxon>Pezizomycotina</taxon>
        <taxon>Sordariomycetes</taxon>
        <taxon>Sordariomycetidae</taxon>
        <taxon>Magnaporthales</taxon>
        <taxon>Pyriculariaceae</taxon>
        <taxon>Pyricularia</taxon>
    </lineage>
</organism>
<feature type="compositionally biased region" description="Basic residues" evidence="9">
    <location>
        <begin position="123"/>
        <end position="133"/>
    </location>
</feature>
<keyword evidence="7" id="KW-0539">Nucleus</keyword>
<feature type="compositionally biased region" description="Low complexity" evidence="9">
    <location>
        <begin position="169"/>
        <end position="180"/>
    </location>
</feature>
<evidence type="ECO:0000256" key="9">
    <source>
        <dbReference type="SAM" id="MobiDB-lite"/>
    </source>
</evidence>
<evidence type="ECO:0000313" key="11">
    <source>
        <dbReference type="EMBL" id="QBZ55355.1"/>
    </source>
</evidence>